<comment type="caution">
    <text evidence="2">The sequence shown here is derived from an EMBL/GenBank/DDBJ whole genome shotgun (WGS) entry which is preliminary data.</text>
</comment>
<dbReference type="AlphaFoldDB" id="A0A177APS4"/>
<dbReference type="Proteomes" id="UP000078046">
    <property type="component" value="Unassembled WGS sequence"/>
</dbReference>
<dbReference type="EMBL" id="LWCA01002538">
    <property type="protein sequence ID" value="OAF63810.1"/>
    <property type="molecule type" value="Genomic_DNA"/>
</dbReference>
<proteinExistence type="predicted"/>
<evidence type="ECO:0000313" key="2">
    <source>
        <dbReference type="EMBL" id="OAF63810.1"/>
    </source>
</evidence>
<dbReference type="Pfam" id="PF01443">
    <property type="entry name" value="Viral_helicase1"/>
    <property type="match status" value="1"/>
</dbReference>
<protein>
    <recommendedName>
        <fullName evidence="1">(+)RNA virus helicase C-terminal domain-containing protein</fullName>
    </recommendedName>
</protein>
<dbReference type="InterPro" id="IPR027417">
    <property type="entry name" value="P-loop_NTPase"/>
</dbReference>
<keyword evidence="3" id="KW-1185">Reference proteome</keyword>
<evidence type="ECO:0000313" key="3">
    <source>
        <dbReference type="Proteomes" id="UP000078046"/>
    </source>
</evidence>
<gene>
    <name evidence="2" type="ORF">A3Q56_08488</name>
</gene>
<name>A0A177APS4_9BILA</name>
<evidence type="ECO:0000259" key="1">
    <source>
        <dbReference type="Pfam" id="PF01443"/>
    </source>
</evidence>
<organism evidence="2 3">
    <name type="scientific">Intoshia linei</name>
    <dbReference type="NCBI Taxonomy" id="1819745"/>
    <lineage>
        <taxon>Eukaryota</taxon>
        <taxon>Metazoa</taxon>
        <taxon>Spiralia</taxon>
        <taxon>Lophotrochozoa</taxon>
        <taxon>Mesozoa</taxon>
        <taxon>Orthonectida</taxon>
        <taxon>Rhopaluridae</taxon>
        <taxon>Intoshia</taxon>
    </lineage>
</organism>
<dbReference type="OrthoDB" id="9995375at2759"/>
<dbReference type="GO" id="GO:0005524">
    <property type="term" value="F:ATP binding"/>
    <property type="evidence" value="ECO:0007669"/>
    <property type="project" value="InterPro"/>
</dbReference>
<accession>A0A177APS4</accession>
<reference evidence="2 3" key="1">
    <citation type="submission" date="2016-04" db="EMBL/GenBank/DDBJ databases">
        <title>The genome of Intoshia linei affirms orthonectids as highly simplified spiralians.</title>
        <authorList>
            <person name="Mikhailov K.V."/>
            <person name="Slusarev G.S."/>
            <person name="Nikitin M.A."/>
            <person name="Logacheva M.D."/>
            <person name="Penin A."/>
            <person name="Aleoshin V."/>
            <person name="Panchin Y.V."/>
        </authorList>
    </citation>
    <scope>NUCLEOTIDE SEQUENCE [LARGE SCALE GENOMIC DNA]</scope>
    <source>
        <strain evidence="2">Intl2013</strain>
        <tissue evidence="2">Whole animal</tissue>
    </source>
</reference>
<dbReference type="Gene3D" id="3.40.50.300">
    <property type="entry name" value="P-loop containing nucleotide triphosphate hydrolases"/>
    <property type="match status" value="1"/>
</dbReference>
<dbReference type="InterPro" id="IPR027351">
    <property type="entry name" value="(+)RNA_virus_helicase_core_dom"/>
</dbReference>
<sequence>MFCHKNIRLFGVPTVKDVKYLTSTQHEKKLLKQYTGADVSTVHEYQSKKAKIVYVVRVNAFPQAEIYLRDAYAIVAISRHTVALRYYTMVLTNKYFLKILFEIVFI</sequence>
<feature type="domain" description="(+)RNA virus helicase C-terminal" evidence="1">
    <location>
        <begin position="16"/>
        <end position="88"/>
    </location>
</feature>